<feature type="compositionally biased region" description="Low complexity" evidence="3">
    <location>
        <begin position="902"/>
        <end position="913"/>
    </location>
</feature>
<feature type="compositionally biased region" description="Low complexity" evidence="3">
    <location>
        <begin position="598"/>
        <end position="613"/>
    </location>
</feature>
<dbReference type="InterPro" id="IPR017923">
    <property type="entry name" value="TFIIS_N"/>
</dbReference>
<feature type="region of interest" description="Disordered" evidence="3">
    <location>
        <begin position="926"/>
        <end position="1180"/>
    </location>
</feature>
<organism evidence="6 7">
    <name type="scientific">Coccomyxa viridis</name>
    <dbReference type="NCBI Taxonomy" id="1274662"/>
    <lineage>
        <taxon>Eukaryota</taxon>
        <taxon>Viridiplantae</taxon>
        <taxon>Chlorophyta</taxon>
        <taxon>core chlorophytes</taxon>
        <taxon>Trebouxiophyceae</taxon>
        <taxon>Trebouxiophyceae incertae sedis</taxon>
        <taxon>Coccomyxaceae</taxon>
        <taxon>Coccomyxa</taxon>
    </lineage>
</organism>
<proteinExistence type="predicted"/>
<feature type="compositionally biased region" description="Polar residues" evidence="3">
    <location>
        <begin position="97"/>
        <end position="108"/>
    </location>
</feature>
<feature type="domain" description="C3H1-type" evidence="4">
    <location>
        <begin position="1162"/>
        <end position="1190"/>
    </location>
</feature>
<accession>A0ABP1FGM6</accession>
<comment type="subcellular location">
    <subcellularLocation>
        <location evidence="1">Nucleus</location>
    </subcellularLocation>
</comment>
<feature type="compositionally biased region" description="Low complexity" evidence="3">
    <location>
        <begin position="1046"/>
        <end position="1055"/>
    </location>
</feature>
<comment type="caution">
    <text evidence="6">The sequence shown here is derived from an EMBL/GenBank/DDBJ whole genome shotgun (WGS) entry which is preliminary data.</text>
</comment>
<feature type="compositionally biased region" description="Polar residues" evidence="3">
    <location>
        <begin position="141"/>
        <end position="159"/>
    </location>
</feature>
<evidence type="ECO:0000256" key="1">
    <source>
        <dbReference type="PROSITE-ProRule" id="PRU00649"/>
    </source>
</evidence>
<dbReference type="PROSITE" id="PS51319">
    <property type="entry name" value="TFIIS_N"/>
    <property type="match status" value="1"/>
</dbReference>
<feature type="compositionally biased region" description="Pro residues" evidence="3">
    <location>
        <begin position="1064"/>
        <end position="1098"/>
    </location>
</feature>
<feature type="compositionally biased region" description="Low complexity" evidence="3">
    <location>
        <begin position="160"/>
        <end position="172"/>
    </location>
</feature>
<evidence type="ECO:0000313" key="6">
    <source>
        <dbReference type="EMBL" id="CAL5219065.1"/>
    </source>
</evidence>
<feature type="compositionally biased region" description="Pro residues" evidence="3">
    <location>
        <begin position="886"/>
        <end position="901"/>
    </location>
</feature>
<feature type="compositionally biased region" description="Polar residues" evidence="3">
    <location>
        <begin position="963"/>
        <end position="972"/>
    </location>
</feature>
<keyword evidence="2" id="KW-0862">Zinc</keyword>
<evidence type="ECO:0000259" key="5">
    <source>
        <dbReference type="PROSITE" id="PS51319"/>
    </source>
</evidence>
<feature type="compositionally biased region" description="Low complexity" evidence="3">
    <location>
        <begin position="1154"/>
        <end position="1166"/>
    </location>
</feature>
<gene>
    <name evidence="6" type="primary">g826</name>
    <name evidence="6" type="ORF">VP750_LOCUS724</name>
</gene>
<keyword evidence="7" id="KW-1185">Reference proteome</keyword>
<feature type="region of interest" description="Disordered" evidence="3">
    <location>
        <begin position="639"/>
        <end position="688"/>
    </location>
</feature>
<feature type="region of interest" description="Disordered" evidence="3">
    <location>
        <begin position="598"/>
        <end position="621"/>
    </location>
</feature>
<dbReference type="SUPFAM" id="SSF47676">
    <property type="entry name" value="Conserved domain common to transcription factors TFIIS, elongin A, CRSP70"/>
    <property type="match status" value="1"/>
</dbReference>
<dbReference type="Pfam" id="PF08711">
    <property type="entry name" value="Med26"/>
    <property type="match status" value="1"/>
</dbReference>
<feature type="compositionally biased region" description="Basic and acidic residues" evidence="3">
    <location>
        <begin position="654"/>
        <end position="666"/>
    </location>
</feature>
<feature type="region of interest" description="Disordered" evidence="3">
    <location>
        <begin position="833"/>
        <end position="859"/>
    </location>
</feature>
<feature type="compositionally biased region" description="Low complexity" evidence="3">
    <location>
        <begin position="976"/>
        <end position="990"/>
    </location>
</feature>
<feature type="domain" description="TFIIS N-terminal" evidence="5">
    <location>
        <begin position="390"/>
        <end position="464"/>
    </location>
</feature>
<feature type="region of interest" description="Disordered" evidence="3">
    <location>
        <begin position="552"/>
        <end position="572"/>
    </location>
</feature>
<name>A0ABP1FGM6_9CHLO</name>
<feature type="compositionally biased region" description="Low complexity" evidence="3">
    <location>
        <begin position="1099"/>
        <end position="1112"/>
    </location>
</feature>
<sequence>MAADIMQPQIAPTYGADQVDHFSDDISIDILNLTPDNEGAQQHKSASPFAESTIQEEGGKIGDVEMQEVTPERQLLPPPQYPPSHTLVQHKLDLELGNSSPSDATGQDVTAAAAAAAANGRPSVNLAADSSGDDEAPLVSMRSQDMSASAQRSGSAERTAQQQQKQQSGAQSRLSPTSSADLPKKPASPAANGHGVATAGKKRALEQGSGDSASSSGEDDASGAPGKRAQSASQARKKRRNVLPAIRKDQRCGHCRTCLNPQMKKACLTRRAEMMKDMDKKGDLPLSLLATIGKQNSGSAAPRRASSPAPAAADSSSEEEEEEADPWAKDVEALNLSRSGGLPGPKRVPMFLKVLHGADTRDKRLVALKILDLSRGEALDAFTHSATGLKTLGEWVSEASASDEASVALAKHVLALLRKLPIDIEALRISGIAKLLKAAGKKCPVLQEPAKQLVEIWKKLVPSESAPTAQKRPAAPGSLNRQDSDSKKPKADPQKLPSAAAPPGAGKPAGADASKAPADNAQPASSQTAAGAGSKSLLVAGDFAELDTPPTVFRKAVPKEPSQPAKKIQVLEGVVHKTPAEDRVAPEASAVDNASLGSVAAPASSAAPGVTATGLPAQSKKTTVTVSIGAPTYNFGAEPTVGFTGSRLGGPPPTDRDQRSAAERAAEAASKIPDPEPDPDAPKRVKRKSVSWANDDFLQSVRLFSLNEPCNKVGSGEAQAHEQVVPVSERAVHAVHPAGFENAARKEHHNEAAALRNIHEQGAPEPAQEAEVDDTNVSPELDWCQPPLCVLWGYSQDNPQLPIARPQPGDMYACGEASQERQEREAYRHLHSHIDFGPGGIGAPPCPEELPSAQQRPLPGQLPRRVLWDQAPAVQPEPVSAQPLLQPQPQPLPYLPPPPAQQQPVQAASAPALNISSESLQQLLLSVSQKSSAGGQPGQQQGNGFQQQLPVQATAQPQQQQQWNASNLQLPLQKNAPSQQAPQRASAPKPVSLPAPGNINPQHPRRQQAAPGASTRQPEQTQQRKPPVTLKPPVRPKLAPPPVSQPPQQQRAPVVLKAPGQPSRGPPARLPGPVVLPRPSQPQYPPPPQAGQPRPAQPAPALNQRPPQGIPQNPRPPPAQQAPRQGQSNSAQPPRPASMRPAPPVQLGPPGNAPRPQQGPRGQGRALCTYFNTPRGCRKGDRCEFVHDRH</sequence>
<feature type="compositionally biased region" description="Low complexity" evidence="3">
    <location>
        <begin position="926"/>
        <end position="962"/>
    </location>
</feature>
<feature type="zinc finger region" description="C3H1-type" evidence="2">
    <location>
        <begin position="1162"/>
        <end position="1190"/>
    </location>
</feature>
<dbReference type="EMBL" id="CAXHTA020000002">
    <property type="protein sequence ID" value="CAL5219065.1"/>
    <property type="molecule type" value="Genomic_DNA"/>
</dbReference>
<feature type="compositionally biased region" description="Pro residues" evidence="3">
    <location>
        <begin position="1029"/>
        <end position="1045"/>
    </location>
</feature>
<keyword evidence="1" id="KW-0539">Nucleus</keyword>
<feature type="region of interest" description="Disordered" evidence="3">
    <location>
        <begin position="881"/>
        <end position="913"/>
    </location>
</feature>
<dbReference type="InterPro" id="IPR000571">
    <property type="entry name" value="Znf_CCCH"/>
</dbReference>
<feature type="compositionally biased region" description="Polar residues" evidence="3">
    <location>
        <begin position="39"/>
        <end position="55"/>
    </location>
</feature>
<evidence type="ECO:0000256" key="2">
    <source>
        <dbReference type="PROSITE-ProRule" id="PRU00723"/>
    </source>
</evidence>
<feature type="compositionally biased region" description="Acidic residues" evidence="3">
    <location>
        <begin position="316"/>
        <end position="325"/>
    </location>
</feature>
<dbReference type="Gene3D" id="1.20.930.10">
    <property type="entry name" value="Conserved domain common to transcription factors TFIIS, elongin A, CRSP70"/>
    <property type="match status" value="1"/>
</dbReference>
<dbReference type="InterPro" id="IPR035441">
    <property type="entry name" value="TFIIS/LEDGF_dom_sf"/>
</dbReference>
<protein>
    <submittedName>
        <fullName evidence="6">G826 protein</fullName>
    </submittedName>
</protein>
<feature type="compositionally biased region" description="Pro residues" evidence="3">
    <location>
        <begin position="1133"/>
        <end position="1153"/>
    </location>
</feature>
<feature type="compositionally biased region" description="Low complexity" evidence="3">
    <location>
        <begin position="1121"/>
        <end position="1132"/>
    </location>
</feature>
<keyword evidence="2" id="KW-0863">Zinc-finger</keyword>
<feature type="compositionally biased region" description="Polar residues" evidence="3">
    <location>
        <begin position="1014"/>
        <end position="1024"/>
    </location>
</feature>
<dbReference type="PROSITE" id="PS50103">
    <property type="entry name" value="ZF_C3H1"/>
    <property type="match status" value="1"/>
</dbReference>
<reference evidence="6 7" key="1">
    <citation type="submission" date="2024-06" db="EMBL/GenBank/DDBJ databases">
        <authorList>
            <person name="Kraege A."/>
            <person name="Thomma B."/>
        </authorList>
    </citation>
    <scope>NUCLEOTIDE SEQUENCE [LARGE SCALE GENOMIC DNA]</scope>
</reference>
<feature type="compositionally biased region" description="Low complexity" evidence="3">
    <location>
        <begin position="299"/>
        <end position="315"/>
    </location>
</feature>
<feature type="region of interest" description="Disordered" evidence="3">
    <location>
        <begin position="295"/>
        <end position="327"/>
    </location>
</feature>
<dbReference type="Proteomes" id="UP001497392">
    <property type="component" value="Unassembled WGS sequence"/>
</dbReference>
<evidence type="ECO:0000256" key="3">
    <source>
        <dbReference type="SAM" id="MobiDB-lite"/>
    </source>
</evidence>
<feature type="compositionally biased region" description="Low complexity" evidence="3">
    <location>
        <begin position="497"/>
        <end position="519"/>
    </location>
</feature>
<evidence type="ECO:0000259" key="4">
    <source>
        <dbReference type="PROSITE" id="PS50103"/>
    </source>
</evidence>
<evidence type="ECO:0000313" key="7">
    <source>
        <dbReference type="Proteomes" id="UP001497392"/>
    </source>
</evidence>
<feature type="region of interest" description="Disordered" evidence="3">
    <location>
        <begin position="36"/>
        <end position="245"/>
    </location>
</feature>
<keyword evidence="2" id="KW-0479">Metal-binding</keyword>
<feature type="compositionally biased region" description="Basic and acidic residues" evidence="3">
    <location>
        <begin position="482"/>
        <end position="493"/>
    </location>
</feature>
<feature type="region of interest" description="Disordered" evidence="3">
    <location>
        <begin position="464"/>
        <end position="533"/>
    </location>
</feature>